<dbReference type="PROSITE" id="PS50127">
    <property type="entry name" value="UBC_2"/>
    <property type="match status" value="1"/>
</dbReference>
<dbReference type="SUPFAM" id="SSF54495">
    <property type="entry name" value="UBC-like"/>
    <property type="match status" value="1"/>
</dbReference>
<dbReference type="Gene3D" id="3.10.110.10">
    <property type="entry name" value="Ubiquitin Conjugating Enzyme"/>
    <property type="match status" value="1"/>
</dbReference>
<accession>A0A830C131</accession>
<dbReference type="CDD" id="cd23794">
    <property type="entry name" value="UBCc_UBE2F_UBE2M"/>
    <property type="match status" value="1"/>
</dbReference>
<dbReference type="OrthoDB" id="10249039at2759"/>
<organism evidence="2 3">
    <name type="scientific">Phtheirospermum japonicum</name>
    <dbReference type="NCBI Taxonomy" id="374723"/>
    <lineage>
        <taxon>Eukaryota</taxon>
        <taxon>Viridiplantae</taxon>
        <taxon>Streptophyta</taxon>
        <taxon>Embryophyta</taxon>
        <taxon>Tracheophyta</taxon>
        <taxon>Spermatophyta</taxon>
        <taxon>Magnoliopsida</taxon>
        <taxon>eudicotyledons</taxon>
        <taxon>Gunneridae</taxon>
        <taxon>Pentapetalae</taxon>
        <taxon>asterids</taxon>
        <taxon>lamiids</taxon>
        <taxon>Lamiales</taxon>
        <taxon>Orobanchaceae</taxon>
        <taxon>Orobanchaceae incertae sedis</taxon>
        <taxon>Phtheirospermum</taxon>
    </lineage>
</organism>
<proteinExistence type="predicted"/>
<dbReference type="Proteomes" id="UP000653305">
    <property type="component" value="Unassembled WGS sequence"/>
</dbReference>
<gene>
    <name evidence="2" type="ORF">PHJA_001415100</name>
</gene>
<dbReference type="SMART" id="SM00212">
    <property type="entry name" value="UBCc"/>
    <property type="match status" value="1"/>
</dbReference>
<keyword evidence="3" id="KW-1185">Reference proteome</keyword>
<evidence type="ECO:0000313" key="2">
    <source>
        <dbReference type="EMBL" id="GFP92709.1"/>
    </source>
</evidence>
<dbReference type="Pfam" id="PF00179">
    <property type="entry name" value="UQ_con"/>
    <property type="match status" value="1"/>
</dbReference>
<evidence type="ECO:0000259" key="1">
    <source>
        <dbReference type="PROSITE" id="PS50127"/>
    </source>
</evidence>
<dbReference type="EMBL" id="BMAC01000287">
    <property type="protein sequence ID" value="GFP92709.1"/>
    <property type="molecule type" value="Genomic_DNA"/>
</dbReference>
<dbReference type="InterPro" id="IPR016135">
    <property type="entry name" value="UBQ-conjugating_enzyme/RWD"/>
</dbReference>
<evidence type="ECO:0000313" key="3">
    <source>
        <dbReference type="Proteomes" id="UP000653305"/>
    </source>
</evidence>
<dbReference type="PANTHER" id="PTHR24068">
    <property type="entry name" value="UBIQUITIN-CONJUGATING ENZYME E2"/>
    <property type="match status" value="1"/>
</dbReference>
<name>A0A830C131_9LAMI</name>
<dbReference type="InterPro" id="IPR000608">
    <property type="entry name" value="UBC"/>
</dbReference>
<reference evidence="2" key="1">
    <citation type="submission" date="2020-07" db="EMBL/GenBank/DDBJ databases">
        <title>Ethylene signaling mediates host invasion by parasitic plants.</title>
        <authorList>
            <person name="Yoshida S."/>
        </authorList>
    </citation>
    <scope>NUCLEOTIDE SEQUENCE</scope>
    <source>
        <strain evidence="2">Okayama</strain>
    </source>
</reference>
<comment type="caution">
    <text evidence="2">The sequence shown here is derived from an EMBL/GenBank/DDBJ whole genome shotgun (WGS) entry which is preliminary data.</text>
</comment>
<feature type="domain" description="UBC core" evidence="1">
    <location>
        <begin position="29"/>
        <end position="175"/>
    </location>
</feature>
<sequence length="175" mass="19998">MIKLFKVKEKQRELAESTNGKPPVKKQSAGELRLQKDISELNLPKTCSIAFPNGKDDLMNFEVTIRPDEGYYLSGTFVFSFQISPIYPHEAPKVKCKTKVYHPNIDLDGNDGCEDFCTSPVSDEVGAVLRFRGLYIWTLILSVVFLLQKFEARLNFAVILCYYYLKKQKAVCMLL</sequence>
<dbReference type="AlphaFoldDB" id="A0A830C131"/>
<protein>
    <submittedName>
        <fullName evidence="2">Probable nedd8-conjugating enzyme ubc12-like</fullName>
    </submittedName>
</protein>